<dbReference type="InterPro" id="IPR054335">
    <property type="entry name" value="DuOB_dom"/>
</dbReference>
<protein>
    <recommendedName>
        <fullName evidence="1">Dual OB-containing domain-containing protein</fullName>
    </recommendedName>
</protein>
<feature type="domain" description="Dual OB-containing" evidence="1">
    <location>
        <begin position="1"/>
        <end position="211"/>
    </location>
</feature>
<dbReference type="Proteomes" id="UP000077177">
    <property type="component" value="Chromosome"/>
</dbReference>
<reference evidence="3" key="1">
    <citation type="submission" date="2015-01" db="EMBL/GenBank/DDBJ databases">
        <title>Flavisolibacter sp./LCS9/ whole genome sequencing.</title>
        <authorList>
            <person name="Kim M.K."/>
            <person name="Srinivasan S."/>
            <person name="Lee J.-J."/>
        </authorList>
    </citation>
    <scope>NUCLEOTIDE SEQUENCE [LARGE SCALE GENOMIC DNA]</scope>
    <source>
        <strain evidence="3">LCS9</strain>
    </source>
</reference>
<keyword evidence="3" id="KW-1185">Reference proteome</keyword>
<organism evidence="2 3">
    <name type="scientific">Flavisolibacter tropicus</name>
    <dbReference type="NCBI Taxonomy" id="1492898"/>
    <lineage>
        <taxon>Bacteria</taxon>
        <taxon>Pseudomonadati</taxon>
        <taxon>Bacteroidota</taxon>
        <taxon>Chitinophagia</taxon>
        <taxon>Chitinophagales</taxon>
        <taxon>Chitinophagaceae</taxon>
        <taxon>Flavisolibacter</taxon>
    </lineage>
</organism>
<sequence>MKIVCLANSFRVGGRCVGGIELDQNNNPIFQNGRPKWIRPVCNTEHEEVPTILVSHINLLDIIEFQPIHANGHGHQSENVLFQTNSIRVVGQFPITNLDVLTDNNRYHLVFGNRGAAVPEHQVSDFNYSLMLVLLNEFETNERNFEGRQYPQVKLSFRYNGTLYNLPITDPYFRHNYGLNNDILLGRQRVYVTLSLAAPHEEWSSKLVAGIIYEHANVHRLHANVRAIIDDIADDLPF</sequence>
<dbReference type="EMBL" id="CP011390">
    <property type="protein sequence ID" value="ANE50634.1"/>
    <property type="molecule type" value="Genomic_DNA"/>
</dbReference>
<accession>A0A172TUS5</accession>
<evidence type="ECO:0000259" key="1">
    <source>
        <dbReference type="Pfam" id="PF22557"/>
    </source>
</evidence>
<dbReference type="KEGG" id="fla:SY85_09095"/>
<dbReference type="AlphaFoldDB" id="A0A172TUS5"/>
<gene>
    <name evidence="2" type="ORF">SY85_09095</name>
</gene>
<dbReference type="RefSeq" id="WP_066403788.1">
    <property type="nucleotide sequence ID" value="NZ_CP011390.1"/>
</dbReference>
<dbReference type="OrthoDB" id="1103232at2"/>
<proteinExistence type="predicted"/>
<name>A0A172TUS5_9BACT</name>
<dbReference type="Pfam" id="PF22557">
    <property type="entry name" value="DuOB"/>
    <property type="match status" value="1"/>
</dbReference>
<dbReference type="STRING" id="1492898.SY85_09095"/>
<evidence type="ECO:0000313" key="2">
    <source>
        <dbReference type="EMBL" id="ANE50634.1"/>
    </source>
</evidence>
<reference evidence="2 3" key="2">
    <citation type="journal article" date="2016" name="Int. J. Syst. Evol. Microbiol.">
        <title>Flavisolibacter tropicus sp. nov., isolated from tropical soil.</title>
        <authorList>
            <person name="Lee J.J."/>
            <person name="Kang M.S."/>
            <person name="Kim G.S."/>
            <person name="Lee C.S."/>
            <person name="Lim S."/>
            <person name="Lee J."/>
            <person name="Roh S.H."/>
            <person name="Kang H."/>
            <person name="Ha J.M."/>
            <person name="Bae S."/>
            <person name="Jung H.Y."/>
            <person name="Kim M.K."/>
        </authorList>
    </citation>
    <scope>NUCLEOTIDE SEQUENCE [LARGE SCALE GENOMIC DNA]</scope>
    <source>
        <strain evidence="2 3">LCS9</strain>
    </source>
</reference>
<evidence type="ECO:0000313" key="3">
    <source>
        <dbReference type="Proteomes" id="UP000077177"/>
    </source>
</evidence>